<gene>
    <name evidence="2" type="ORF">BRM3_11755</name>
</gene>
<evidence type="ECO:0000313" key="2">
    <source>
        <dbReference type="EMBL" id="UYG16278.1"/>
    </source>
</evidence>
<name>A0ABY6FZA5_9MICO</name>
<feature type="transmembrane region" description="Helical" evidence="1">
    <location>
        <begin position="31"/>
        <end position="53"/>
    </location>
</feature>
<reference evidence="2" key="1">
    <citation type="submission" date="2022-10" db="EMBL/GenBank/DDBJ databases">
        <title>Whole-Genome Sequencing of Brachybacterium huguangmaarense BRM-3, Isolated from Betula schmidtii.</title>
        <authorList>
            <person name="Haam D."/>
        </authorList>
    </citation>
    <scope>NUCLEOTIDE SEQUENCE</scope>
    <source>
        <strain evidence="2">BRM-3</strain>
    </source>
</reference>
<proteinExistence type="predicted"/>
<dbReference type="EMBL" id="CP107020">
    <property type="protein sequence ID" value="UYG16278.1"/>
    <property type="molecule type" value="Genomic_DNA"/>
</dbReference>
<feature type="transmembrane region" description="Helical" evidence="1">
    <location>
        <begin position="92"/>
        <end position="111"/>
    </location>
</feature>
<organism evidence="2 3">
    <name type="scientific">Brachybacterium huguangmaarense</name>
    <dbReference type="NCBI Taxonomy" id="1652028"/>
    <lineage>
        <taxon>Bacteria</taxon>
        <taxon>Bacillati</taxon>
        <taxon>Actinomycetota</taxon>
        <taxon>Actinomycetes</taxon>
        <taxon>Micrococcales</taxon>
        <taxon>Dermabacteraceae</taxon>
        <taxon>Brachybacterium</taxon>
    </lineage>
</organism>
<keyword evidence="1" id="KW-0472">Membrane</keyword>
<dbReference type="RefSeq" id="WP_263593491.1">
    <property type="nucleotide sequence ID" value="NZ_CP107020.1"/>
</dbReference>
<dbReference type="Proteomes" id="UP001164305">
    <property type="component" value="Chromosome"/>
</dbReference>
<sequence length="119" mass="12426">MTVLVIATYVVCALTALLGVYYVVKDLAADLVLLGGCALLLIVWGVQASVLAVHDATGGVVEDPITLYGYLLSGIALPAAGIWLGFGERSRWGSAAILIVAVTMAVLELRLPQIWPGGF</sequence>
<evidence type="ECO:0008006" key="4">
    <source>
        <dbReference type="Google" id="ProtNLM"/>
    </source>
</evidence>
<protein>
    <recommendedName>
        <fullName evidence="4">Integral membrane protein</fullName>
    </recommendedName>
</protein>
<keyword evidence="1" id="KW-0812">Transmembrane</keyword>
<keyword evidence="3" id="KW-1185">Reference proteome</keyword>
<evidence type="ECO:0000256" key="1">
    <source>
        <dbReference type="SAM" id="Phobius"/>
    </source>
</evidence>
<feature type="transmembrane region" description="Helical" evidence="1">
    <location>
        <begin position="65"/>
        <end position="85"/>
    </location>
</feature>
<accession>A0ABY6FZA5</accession>
<feature type="transmembrane region" description="Helical" evidence="1">
    <location>
        <begin position="6"/>
        <end position="24"/>
    </location>
</feature>
<evidence type="ECO:0000313" key="3">
    <source>
        <dbReference type="Proteomes" id="UP001164305"/>
    </source>
</evidence>
<keyword evidence="1" id="KW-1133">Transmembrane helix</keyword>